<evidence type="ECO:0000313" key="4">
    <source>
        <dbReference type="Proteomes" id="UP000814207"/>
    </source>
</evidence>
<evidence type="ECO:0000313" key="3">
    <source>
        <dbReference type="EMBL" id="MCF5063838.1"/>
    </source>
</evidence>
<name>A0A9Q3X444_PSESX</name>
<evidence type="ECO:0000256" key="1">
    <source>
        <dbReference type="SAM" id="Coils"/>
    </source>
</evidence>
<feature type="coiled-coil region" evidence="1">
    <location>
        <begin position="89"/>
        <end position="137"/>
    </location>
</feature>
<protein>
    <recommendedName>
        <fullName evidence="5">Chromosome segregation protein SMC</fullName>
    </recommendedName>
</protein>
<accession>A0A9Q3X444</accession>
<proteinExistence type="predicted"/>
<evidence type="ECO:0000256" key="2">
    <source>
        <dbReference type="SAM" id="MobiDB-lite"/>
    </source>
</evidence>
<feature type="coiled-coil region" evidence="1">
    <location>
        <begin position="182"/>
        <end position="209"/>
    </location>
</feature>
<gene>
    <name evidence="3" type="ORF">GIW73_12905</name>
</gene>
<dbReference type="AlphaFoldDB" id="A0A9Q3X444"/>
<dbReference type="EMBL" id="WKEU01000048">
    <property type="protein sequence ID" value="MCF5063838.1"/>
    <property type="molecule type" value="Genomic_DNA"/>
</dbReference>
<evidence type="ECO:0008006" key="5">
    <source>
        <dbReference type="Google" id="ProtNLM"/>
    </source>
</evidence>
<keyword evidence="1" id="KW-0175">Coiled coil</keyword>
<comment type="caution">
    <text evidence="3">The sequence shown here is derived from an EMBL/GenBank/DDBJ whole genome shotgun (WGS) entry which is preliminary data.</text>
</comment>
<sequence length="285" mass="31065">MNQLKQQQAALIQELETLEESLPKLEAEWRNAPSGFSANGNVIGSPEGREAMEKVSSVEARIHVIPGELASINRKIKHLEQLEKIDQIKTDAIQAMTDATAEVEALERKKTHLSERFQTIQSEANQSLEKAQQAERDAATYYAKSLASGDAEGEKSASGEMQKAAKQLATTDEQVRRQDLILSALQVELDTLEAQITNARQRADEAKTAVLNAVGFAFNEEWNAATEQLLAVGARIIALSYLKGGMGDALSGLEVPRFGPFHSRLNRSDLAAAARNISLDDLIAA</sequence>
<feature type="region of interest" description="Disordered" evidence="2">
    <location>
        <begin position="149"/>
        <end position="170"/>
    </location>
</feature>
<reference evidence="3" key="1">
    <citation type="submission" date="2019-11" db="EMBL/GenBank/DDBJ databases">
        <title>Epiphytic Pseudomonas syringae from cherry orchards.</title>
        <authorList>
            <person name="Hulin M.T."/>
        </authorList>
    </citation>
    <scope>NUCLEOTIDE SEQUENCE</scope>
    <source>
        <strain evidence="3">PA-6-9A</strain>
    </source>
</reference>
<organism evidence="3 4">
    <name type="scientific">Pseudomonas syringae</name>
    <dbReference type="NCBI Taxonomy" id="317"/>
    <lineage>
        <taxon>Bacteria</taxon>
        <taxon>Pseudomonadati</taxon>
        <taxon>Pseudomonadota</taxon>
        <taxon>Gammaproteobacteria</taxon>
        <taxon>Pseudomonadales</taxon>
        <taxon>Pseudomonadaceae</taxon>
        <taxon>Pseudomonas</taxon>
    </lineage>
</organism>
<dbReference type="Proteomes" id="UP000814207">
    <property type="component" value="Unassembled WGS sequence"/>
</dbReference>
<feature type="coiled-coil region" evidence="1">
    <location>
        <begin position="1"/>
        <end position="28"/>
    </location>
</feature>